<feature type="domain" description="RNase H type-1" evidence="1">
    <location>
        <begin position="14"/>
        <end position="131"/>
    </location>
</feature>
<dbReference type="Pfam" id="PF13456">
    <property type="entry name" value="RVT_3"/>
    <property type="match status" value="1"/>
</dbReference>
<organism evidence="2">
    <name type="scientific">Sesamum latifolium</name>
    <dbReference type="NCBI Taxonomy" id="2727402"/>
    <lineage>
        <taxon>Eukaryota</taxon>
        <taxon>Viridiplantae</taxon>
        <taxon>Streptophyta</taxon>
        <taxon>Embryophyta</taxon>
        <taxon>Tracheophyta</taxon>
        <taxon>Spermatophyta</taxon>
        <taxon>Magnoliopsida</taxon>
        <taxon>eudicotyledons</taxon>
        <taxon>Gunneridae</taxon>
        <taxon>Pentapetalae</taxon>
        <taxon>asterids</taxon>
        <taxon>lamiids</taxon>
        <taxon>Lamiales</taxon>
        <taxon>Pedaliaceae</taxon>
        <taxon>Sesamum</taxon>
    </lineage>
</organism>
<gene>
    <name evidence="2" type="ORF">Slati_3129300</name>
</gene>
<dbReference type="SUPFAM" id="SSF53098">
    <property type="entry name" value="Ribonuclease H-like"/>
    <property type="match status" value="1"/>
</dbReference>
<dbReference type="Gene3D" id="3.30.420.10">
    <property type="entry name" value="Ribonuclease H-like superfamily/Ribonuclease H"/>
    <property type="match status" value="1"/>
</dbReference>
<name>A0AAW2UWD4_9LAMI</name>
<dbReference type="InterPro" id="IPR053151">
    <property type="entry name" value="RNase_H-like"/>
</dbReference>
<dbReference type="CDD" id="cd06222">
    <property type="entry name" value="RNase_H_like"/>
    <property type="match status" value="1"/>
</dbReference>
<evidence type="ECO:0000259" key="1">
    <source>
        <dbReference type="Pfam" id="PF13456"/>
    </source>
</evidence>
<dbReference type="InterPro" id="IPR044730">
    <property type="entry name" value="RNase_H-like_dom_plant"/>
</dbReference>
<dbReference type="InterPro" id="IPR002156">
    <property type="entry name" value="RNaseH_domain"/>
</dbReference>
<dbReference type="AlphaFoldDB" id="A0AAW2UWD4"/>
<dbReference type="InterPro" id="IPR012337">
    <property type="entry name" value="RNaseH-like_sf"/>
</dbReference>
<proteinExistence type="predicted"/>
<dbReference type="PANTHER" id="PTHR47723:SF19">
    <property type="entry name" value="POLYNUCLEOTIDYL TRANSFERASE, RIBONUCLEASE H-LIKE SUPERFAMILY PROTEIN"/>
    <property type="match status" value="1"/>
</dbReference>
<dbReference type="PANTHER" id="PTHR47723">
    <property type="entry name" value="OS05G0353850 PROTEIN"/>
    <property type="match status" value="1"/>
</dbReference>
<dbReference type="InterPro" id="IPR036397">
    <property type="entry name" value="RNaseH_sf"/>
</dbReference>
<reference evidence="2" key="1">
    <citation type="submission" date="2020-06" db="EMBL/GenBank/DDBJ databases">
        <authorList>
            <person name="Li T."/>
            <person name="Hu X."/>
            <person name="Zhang T."/>
            <person name="Song X."/>
            <person name="Zhang H."/>
            <person name="Dai N."/>
            <person name="Sheng W."/>
            <person name="Hou X."/>
            <person name="Wei L."/>
        </authorList>
    </citation>
    <scope>NUCLEOTIDE SEQUENCE</scope>
    <source>
        <strain evidence="2">KEN1</strain>
        <tissue evidence="2">Leaf</tissue>
    </source>
</reference>
<reference evidence="2" key="2">
    <citation type="journal article" date="2024" name="Plant">
        <title>Genomic evolution and insights into agronomic trait innovations of Sesamum species.</title>
        <authorList>
            <person name="Miao H."/>
            <person name="Wang L."/>
            <person name="Qu L."/>
            <person name="Liu H."/>
            <person name="Sun Y."/>
            <person name="Le M."/>
            <person name="Wang Q."/>
            <person name="Wei S."/>
            <person name="Zheng Y."/>
            <person name="Lin W."/>
            <person name="Duan Y."/>
            <person name="Cao H."/>
            <person name="Xiong S."/>
            <person name="Wang X."/>
            <person name="Wei L."/>
            <person name="Li C."/>
            <person name="Ma Q."/>
            <person name="Ju M."/>
            <person name="Zhao R."/>
            <person name="Li G."/>
            <person name="Mu C."/>
            <person name="Tian Q."/>
            <person name="Mei H."/>
            <person name="Zhang T."/>
            <person name="Gao T."/>
            <person name="Zhang H."/>
        </authorList>
    </citation>
    <scope>NUCLEOTIDE SEQUENCE</scope>
    <source>
        <strain evidence="2">KEN1</strain>
    </source>
</reference>
<accession>A0AAW2UWD4</accession>
<dbReference type="GO" id="GO:0003676">
    <property type="term" value="F:nucleic acid binding"/>
    <property type="evidence" value="ECO:0007669"/>
    <property type="project" value="InterPro"/>
</dbReference>
<evidence type="ECO:0000313" key="2">
    <source>
        <dbReference type="EMBL" id="KAL0421064.1"/>
    </source>
</evidence>
<comment type="caution">
    <text evidence="2">The sequence shown here is derived from an EMBL/GenBank/DDBJ whole genome shotgun (WGS) entry which is preliminary data.</text>
</comment>
<protein>
    <recommendedName>
        <fullName evidence="1">RNase H type-1 domain-containing protein</fullName>
    </recommendedName>
</protein>
<dbReference type="EMBL" id="JACGWN010000011">
    <property type="protein sequence ID" value="KAL0421064.1"/>
    <property type="molecule type" value="Genomic_DNA"/>
</dbReference>
<dbReference type="GO" id="GO:0004523">
    <property type="term" value="F:RNA-DNA hybrid ribonuclease activity"/>
    <property type="evidence" value="ECO:0007669"/>
    <property type="project" value="InterPro"/>
</dbReference>
<sequence length="162" mass="18454">MFGIWRKILTGKINCNGVSKGNPSPAGASVLIRDPRGHMILGFTNLHEHTNTFAEIYAVVKGLRYVHELGYFPITMEIDALAVLHIINEDWGNWQLQLLLTQLRQPRCMDVQFTHIFREANQPAHHLANMAFHIQTLGTMATTSGRLATLIRFDNIMPNFRF</sequence>